<evidence type="ECO:0000313" key="2">
    <source>
        <dbReference type="EMBL" id="CAB4014857.1"/>
    </source>
</evidence>
<dbReference type="PROSITE" id="PS50878">
    <property type="entry name" value="RT_POL"/>
    <property type="match status" value="1"/>
</dbReference>
<reference evidence="2" key="1">
    <citation type="submission" date="2020-04" db="EMBL/GenBank/DDBJ databases">
        <authorList>
            <person name="Alioto T."/>
            <person name="Alioto T."/>
            <person name="Gomez Garrido J."/>
        </authorList>
    </citation>
    <scope>NUCLEOTIDE SEQUENCE</scope>
    <source>
        <strain evidence="2">A484AB</strain>
    </source>
</reference>
<dbReference type="Pfam" id="PF00078">
    <property type="entry name" value="RVT_1"/>
    <property type="match status" value="1"/>
</dbReference>
<feature type="region of interest" description="Disordered" evidence="1">
    <location>
        <begin position="247"/>
        <end position="306"/>
    </location>
</feature>
<feature type="compositionally biased region" description="Polar residues" evidence="1">
    <location>
        <begin position="282"/>
        <end position="306"/>
    </location>
</feature>
<dbReference type="EMBL" id="CACRXK020008475">
    <property type="protein sequence ID" value="CAB4014857.1"/>
    <property type="molecule type" value="Genomic_DNA"/>
</dbReference>
<sequence length="393" mass="45596">MQHEIYRYLDNPNCKAVRFFTMDFSKAFDSVRHELLSCKLKRLPLNPYILNWYLSFLKNRQQRVVYNNFQGEWKFVNKGTIQGSVSGPYLYNVFMNDLELDLDGRPALFKYADDSNTIVPMWKNKECRTDLVGQFLIWSQDNDMKCNPEKCKELIFRKKGFNQIVSPVYNIPQCTDLSVLGMTFQENCKYSLHIKAKLFKANRCFLCMELKGSRSVSFDDTNFQTHSVADQFHFRQSGFNKSRVITEQDDSATESGTNAANHINSPVQGQSSDEFSDHDTQEQPLETDGTSEPNLADRPSNQNNQNNIFERQKAYKKLHIRHLNVFCKLSNYSSTQNSKKNVNSVWMLKAFITGRNNTGVGPRSVTVNFTFDSQGSVRRILYTPMKQLMMFYP</sequence>
<evidence type="ECO:0000256" key="1">
    <source>
        <dbReference type="SAM" id="MobiDB-lite"/>
    </source>
</evidence>
<feature type="non-terminal residue" evidence="2">
    <location>
        <position position="393"/>
    </location>
</feature>
<keyword evidence="3" id="KW-1185">Reference proteome</keyword>
<dbReference type="InterPro" id="IPR000477">
    <property type="entry name" value="RT_dom"/>
</dbReference>
<feature type="compositionally biased region" description="Polar residues" evidence="1">
    <location>
        <begin position="253"/>
        <end position="273"/>
    </location>
</feature>
<dbReference type="PANTHER" id="PTHR33332">
    <property type="entry name" value="REVERSE TRANSCRIPTASE DOMAIN-CONTAINING PROTEIN"/>
    <property type="match status" value="1"/>
</dbReference>
<dbReference type="AlphaFoldDB" id="A0A7D9ES07"/>
<dbReference type="InterPro" id="IPR043502">
    <property type="entry name" value="DNA/RNA_pol_sf"/>
</dbReference>
<dbReference type="Proteomes" id="UP001152795">
    <property type="component" value="Unassembled WGS sequence"/>
</dbReference>
<protein>
    <submittedName>
        <fullName evidence="2">Uncharacterized protein</fullName>
    </submittedName>
</protein>
<accession>A0A7D9ES07</accession>
<gene>
    <name evidence="2" type="ORF">PACLA_8A010976</name>
</gene>
<comment type="caution">
    <text evidence="2">The sequence shown here is derived from an EMBL/GenBank/DDBJ whole genome shotgun (WGS) entry which is preliminary data.</text>
</comment>
<evidence type="ECO:0000313" key="3">
    <source>
        <dbReference type="Proteomes" id="UP001152795"/>
    </source>
</evidence>
<organism evidence="2 3">
    <name type="scientific">Paramuricea clavata</name>
    <name type="common">Red gorgonian</name>
    <name type="synonym">Violescent sea-whip</name>
    <dbReference type="NCBI Taxonomy" id="317549"/>
    <lineage>
        <taxon>Eukaryota</taxon>
        <taxon>Metazoa</taxon>
        <taxon>Cnidaria</taxon>
        <taxon>Anthozoa</taxon>
        <taxon>Octocorallia</taxon>
        <taxon>Malacalcyonacea</taxon>
        <taxon>Plexauridae</taxon>
        <taxon>Paramuricea</taxon>
    </lineage>
</organism>
<name>A0A7D9ES07_PARCT</name>
<dbReference type="SUPFAM" id="SSF56672">
    <property type="entry name" value="DNA/RNA polymerases"/>
    <property type="match status" value="1"/>
</dbReference>
<proteinExistence type="predicted"/>